<organism evidence="2 3">
    <name type="scientific">Sediminicoccus rosea</name>
    <dbReference type="NCBI Taxonomy" id="1225128"/>
    <lineage>
        <taxon>Bacteria</taxon>
        <taxon>Pseudomonadati</taxon>
        <taxon>Pseudomonadota</taxon>
        <taxon>Alphaproteobacteria</taxon>
        <taxon>Acetobacterales</taxon>
        <taxon>Roseomonadaceae</taxon>
        <taxon>Sediminicoccus</taxon>
    </lineage>
</organism>
<accession>A0ABZ0PD43</accession>
<feature type="chain" id="PRO_5046134595" evidence="1">
    <location>
        <begin position="17"/>
        <end position="136"/>
    </location>
</feature>
<gene>
    <name evidence="2" type="ORF">R9Z33_15825</name>
</gene>
<sequence>MIAASLALLTALPASAQQVTVHNGPCAQHGSDQVRCALRVPMAGQYRQTTMLMTRGNGNVTGIAQAWLSECGLPGQAGTRTPVTNERSAHTVSFTTTISVALVCPEIFVFNCQENGQPVPCSKGFANATIRMELQQ</sequence>
<dbReference type="EMBL" id="CP137852">
    <property type="protein sequence ID" value="WPB83570.1"/>
    <property type="molecule type" value="Genomic_DNA"/>
</dbReference>
<evidence type="ECO:0000256" key="1">
    <source>
        <dbReference type="SAM" id="SignalP"/>
    </source>
</evidence>
<dbReference type="Proteomes" id="UP001305521">
    <property type="component" value="Chromosome"/>
</dbReference>
<evidence type="ECO:0000313" key="2">
    <source>
        <dbReference type="EMBL" id="WPB83570.1"/>
    </source>
</evidence>
<keyword evidence="3" id="KW-1185">Reference proteome</keyword>
<evidence type="ECO:0000313" key="3">
    <source>
        <dbReference type="Proteomes" id="UP001305521"/>
    </source>
</evidence>
<feature type="signal peptide" evidence="1">
    <location>
        <begin position="1"/>
        <end position="16"/>
    </location>
</feature>
<reference evidence="2 3" key="1">
    <citation type="submission" date="2023-11" db="EMBL/GenBank/DDBJ databases">
        <title>Arctic aerobic anoxygenic photoheterotroph Sediminicoccus rosea KRV36 adapts its photosynthesis to long days of polar summer.</title>
        <authorList>
            <person name="Tomasch J."/>
            <person name="Kopejtka K."/>
            <person name="Bily T."/>
            <person name="Gardiner A.T."/>
            <person name="Gardian Z."/>
            <person name="Shivaramu S."/>
            <person name="Koblizek M."/>
            <person name="Engelhardt F."/>
            <person name="Kaftan D."/>
        </authorList>
    </citation>
    <scope>NUCLEOTIDE SEQUENCE [LARGE SCALE GENOMIC DNA]</scope>
    <source>
        <strain evidence="2 3">R-30</strain>
    </source>
</reference>
<protein>
    <submittedName>
        <fullName evidence="2">Uncharacterized protein</fullName>
    </submittedName>
</protein>
<keyword evidence="1" id="KW-0732">Signal</keyword>
<dbReference type="RefSeq" id="WP_318647544.1">
    <property type="nucleotide sequence ID" value="NZ_CP137852.1"/>
</dbReference>
<name>A0ABZ0PD43_9PROT</name>
<proteinExistence type="predicted"/>